<gene>
    <name evidence="2" type="ORF">FE784_13075</name>
</gene>
<evidence type="ECO:0000313" key="3">
    <source>
        <dbReference type="Proteomes" id="UP000307943"/>
    </source>
</evidence>
<dbReference type="AlphaFoldDB" id="A0A5C4TBJ4"/>
<dbReference type="SUPFAM" id="SSF56300">
    <property type="entry name" value="Metallo-dependent phosphatases"/>
    <property type="match status" value="1"/>
</dbReference>
<reference evidence="2 3" key="1">
    <citation type="submission" date="2019-05" db="EMBL/GenBank/DDBJ databases">
        <title>We sequenced the genome of Paenibacillus hemerocallicola KCTC 33185 for further insight into its adaptation and study the phylogeny of Paenibacillus.</title>
        <authorList>
            <person name="Narsing Rao M.P."/>
        </authorList>
    </citation>
    <scope>NUCLEOTIDE SEQUENCE [LARGE SCALE GENOMIC DNA]</scope>
    <source>
        <strain evidence="2 3">KCTC 33185</strain>
    </source>
</reference>
<dbReference type="Pfam" id="PF00149">
    <property type="entry name" value="Metallophos"/>
    <property type="match status" value="1"/>
</dbReference>
<dbReference type="InterPro" id="IPR029052">
    <property type="entry name" value="Metallo-depent_PP-like"/>
</dbReference>
<dbReference type="InterPro" id="IPR004843">
    <property type="entry name" value="Calcineurin-like_PHP"/>
</dbReference>
<dbReference type="PANTHER" id="PTHR43143:SF1">
    <property type="entry name" value="SERINE_THREONINE-PROTEIN PHOSPHATASE CPPED1"/>
    <property type="match status" value="1"/>
</dbReference>
<sequence>MLEANACRHRPLCRAARRGGCLLRTYRTLLLTAVLTAAVSWLVVTLAGSATIRGASFAGPAASTSPSKSDKPVAAFSLLSDIHVQEDDKLSQKLFVKALKYHYSIKPDADMLLLNGDLTNGGKEDFDKLRELLDSNPHAPVYATMGNHEFYGMWRHGGIYDYSKLGSGWSSAKAVAQFADFFGYSKLHREVSVHGIPFLLMSGEAYRDVDASIAEDAYLSDEQLDWLETRLVEHRDRRSAKSGSSEETDLPALVFLHQPLPDTLDGSSIERGVVQHERLRSILDKYPFAVLFSGHTHWDWETTDQVWSGPFTAIGSASVRSVYGPDNKPVDPVKSESLFVEVYSGRLVIRAIDHEDDSWIGDQTVIKWNP</sequence>
<protein>
    <submittedName>
        <fullName evidence="2">Serine/threonine protein phosphatase</fullName>
    </submittedName>
</protein>
<keyword evidence="3" id="KW-1185">Reference proteome</keyword>
<name>A0A5C4TBJ4_9BACL</name>
<dbReference type="OrthoDB" id="1645838at2"/>
<evidence type="ECO:0000313" key="2">
    <source>
        <dbReference type="EMBL" id="TNJ65847.1"/>
    </source>
</evidence>
<proteinExistence type="predicted"/>
<organism evidence="2 3">
    <name type="scientific">Paenibacillus hemerocallicola</name>
    <dbReference type="NCBI Taxonomy" id="1172614"/>
    <lineage>
        <taxon>Bacteria</taxon>
        <taxon>Bacillati</taxon>
        <taxon>Bacillota</taxon>
        <taxon>Bacilli</taxon>
        <taxon>Bacillales</taxon>
        <taxon>Paenibacillaceae</taxon>
        <taxon>Paenibacillus</taxon>
    </lineage>
</organism>
<dbReference type="Gene3D" id="3.60.21.10">
    <property type="match status" value="1"/>
</dbReference>
<accession>A0A5C4TBJ4</accession>
<dbReference type="EMBL" id="VDCQ01000015">
    <property type="protein sequence ID" value="TNJ65847.1"/>
    <property type="molecule type" value="Genomic_DNA"/>
</dbReference>
<feature type="domain" description="Calcineurin-like phosphoesterase" evidence="1">
    <location>
        <begin position="79"/>
        <end position="298"/>
    </location>
</feature>
<comment type="caution">
    <text evidence="2">The sequence shown here is derived from an EMBL/GenBank/DDBJ whole genome shotgun (WGS) entry which is preliminary data.</text>
</comment>
<dbReference type="GO" id="GO:0016787">
    <property type="term" value="F:hydrolase activity"/>
    <property type="evidence" value="ECO:0007669"/>
    <property type="project" value="InterPro"/>
</dbReference>
<evidence type="ECO:0000259" key="1">
    <source>
        <dbReference type="Pfam" id="PF00149"/>
    </source>
</evidence>
<dbReference type="InterPro" id="IPR051918">
    <property type="entry name" value="STPP_CPPED1"/>
</dbReference>
<dbReference type="Proteomes" id="UP000307943">
    <property type="component" value="Unassembled WGS sequence"/>
</dbReference>
<dbReference type="PANTHER" id="PTHR43143">
    <property type="entry name" value="METALLOPHOSPHOESTERASE, CALCINEURIN SUPERFAMILY"/>
    <property type="match status" value="1"/>
</dbReference>